<dbReference type="PIRSF" id="PIRSF002599">
    <property type="entry name" value="Cold_shock_A"/>
    <property type="match status" value="1"/>
</dbReference>
<dbReference type="EMBL" id="QJPH01000348">
    <property type="protein sequence ID" value="PZN76926.1"/>
    <property type="molecule type" value="Genomic_DNA"/>
</dbReference>
<evidence type="ECO:0008006" key="4">
    <source>
        <dbReference type="Google" id="ProtNLM"/>
    </source>
</evidence>
<evidence type="ECO:0000256" key="1">
    <source>
        <dbReference type="SAM" id="Phobius"/>
    </source>
</evidence>
<keyword evidence="1" id="KW-0472">Membrane</keyword>
<dbReference type="GO" id="GO:0003676">
    <property type="term" value="F:nucleic acid binding"/>
    <property type="evidence" value="ECO:0007669"/>
    <property type="project" value="InterPro"/>
</dbReference>
<dbReference type="Pfam" id="PF06961">
    <property type="entry name" value="DUF1294"/>
    <property type="match status" value="1"/>
</dbReference>
<dbReference type="AlphaFoldDB" id="A0A2W4R1C8"/>
<dbReference type="InterPro" id="IPR012156">
    <property type="entry name" value="Cold_shock_CspA"/>
</dbReference>
<protein>
    <recommendedName>
        <fullName evidence="4">DUF1294 domain-containing protein</fullName>
    </recommendedName>
</protein>
<organism evidence="2 3">
    <name type="scientific">Candidatus Methylumidiphilus alinenensis</name>
    <dbReference type="NCBI Taxonomy" id="2202197"/>
    <lineage>
        <taxon>Bacteria</taxon>
        <taxon>Pseudomonadati</taxon>
        <taxon>Pseudomonadota</taxon>
        <taxon>Gammaproteobacteria</taxon>
        <taxon>Methylococcales</taxon>
        <taxon>Candidatus Methylumidiphilus</taxon>
    </lineage>
</organism>
<accession>A0A2W4R1C8</accession>
<evidence type="ECO:0000313" key="2">
    <source>
        <dbReference type="EMBL" id="PZN76926.1"/>
    </source>
</evidence>
<reference evidence="2 3" key="1">
    <citation type="journal article" date="2018" name="Aquat. Microb. Ecol.">
        <title>Gammaproteobacterial methanotrophs dominate.</title>
        <authorList>
            <person name="Rissanen A.J."/>
            <person name="Saarenheimo J."/>
            <person name="Tiirola M."/>
            <person name="Peura S."/>
            <person name="Aalto S.L."/>
            <person name="Karvinen A."/>
            <person name="Nykanen H."/>
        </authorList>
    </citation>
    <scope>NUCLEOTIDE SEQUENCE [LARGE SCALE GENOMIC DNA]</scope>
    <source>
        <strain evidence="2">AMbin10</strain>
    </source>
</reference>
<comment type="caution">
    <text evidence="2">The sequence shown here is derived from an EMBL/GenBank/DDBJ whole genome shotgun (WGS) entry which is preliminary data.</text>
</comment>
<gene>
    <name evidence="2" type="ORF">DM484_15700</name>
</gene>
<keyword evidence="1" id="KW-0812">Transmembrane</keyword>
<dbReference type="InterPro" id="IPR010718">
    <property type="entry name" value="DUF1294"/>
</dbReference>
<name>A0A2W4R1C8_9GAMM</name>
<sequence>MSALSSMYYAADKRRALLHKWRIPEIYLHYFELLGGWPGALLSQQAFRHKKNKGDYQRVFWEIVTLHGIVWLIYLYFDFTR</sequence>
<evidence type="ECO:0000313" key="3">
    <source>
        <dbReference type="Proteomes" id="UP000249396"/>
    </source>
</evidence>
<keyword evidence="1" id="KW-1133">Transmembrane helix</keyword>
<proteinExistence type="predicted"/>
<feature type="transmembrane region" description="Helical" evidence="1">
    <location>
        <begin position="59"/>
        <end position="77"/>
    </location>
</feature>
<dbReference type="Proteomes" id="UP000249396">
    <property type="component" value="Unassembled WGS sequence"/>
</dbReference>